<dbReference type="Pfam" id="PF01385">
    <property type="entry name" value="OrfB_IS605"/>
    <property type="match status" value="1"/>
</dbReference>
<evidence type="ECO:0000256" key="5">
    <source>
        <dbReference type="SAM" id="MobiDB-lite"/>
    </source>
</evidence>
<dbReference type="EMBL" id="JBHUCP010000008">
    <property type="protein sequence ID" value="MFD1530547.1"/>
    <property type="molecule type" value="Genomic_DNA"/>
</dbReference>
<keyword evidence="2" id="KW-0815">Transposition</keyword>
<proteinExistence type="inferred from homology"/>
<evidence type="ECO:0000259" key="6">
    <source>
        <dbReference type="Pfam" id="PF01385"/>
    </source>
</evidence>
<protein>
    <submittedName>
        <fullName evidence="8">RNA-guided endonuclease InsQ/TnpB family protein</fullName>
    </submittedName>
</protein>
<dbReference type="InterPro" id="IPR001959">
    <property type="entry name" value="Transposase"/>
</dbReference>
<reference evidence="9" key="1">
    <citation type="journal article" date="2019" name="Int. J. Syst. Evol. Microbiol.">
        <title>The Global Catalogue of Microorganisms (GCM) 10K type strain sequencing project: providing services to taxonomists for standard genome sequencing and annotation.</title>
        <authorList>
            <consortium name="The Broad Institute Genomics Platform"/>
            <consortium name="The Broad Institute Genome Sequencing Center for Infectious Disease"/>
            <person name="Wu L."/>
            <person name="Ma J."/>
        </authorList>
    </citation>
    <scope>NUCLEOTIDE SEQUENCE [LARGE SCALE GENOMIC DNA]</scope>
    <source>
        <strain evidence="9">JCM 12165</strain>
    </source>
</reference>
<comment type="caution">
    <text evidence="8">The sequence shown here is derived from an EMBL/GenBank/DDBJ whole genome shotgun (WGS) entry which is preliminary data.</text>
</comment>
<organism evidence="8 9">
    <name type="scientific">Pseudonocardia aurantiaca</name>
    <dbReference type="NCBI Taxonomy" id="75290"/>
    <lineage>
        <taxon>Bacteria</taxon>
        <taxon>Bacillati</taxon>
        <taxon>Actinomycetota</taxon>
        <taxon>Actinomycetes</taxon>
        <taxon>Pseudonocardiales</taxon>
        <taxon>Pseudonocardiaceae</taxon>
        <taxon>Pseudonocardia</taxon>
    </lineage>
</organism>
<evidence type="ECO:0000256" key="2">
    <source>
        <dbReference type="ARBA" id="ARBA00022578"/>
    </source>
</evidence>
<dbReference type="GO" id="GO:0004519">
    <property type="term" value="F:endonuclease activity"/>
    <property type="evidence" value="ECO:0007669"/>
    <property type="project" value="UniProtKB-KW"/>
</dbReference>
<name>A0ABW4FK99_9PSEU</name>
<feature type="region of interest" description="Disordered" evidence="5">
    <location>
        <begin position="296"/>
        <end position="323"/>
    </location>
</feature>
<feature type="compositionally biased region" description="Polar residues" evidence="5">
    <location>
        <begin position="299"/>
        <end position="315"/>
    </location>
</feature>
<dbReference type="Pfam" id="PF07282">
    <property type="entry name" value="Cas12f1-like_TNB"/>
    <property type="match status" value="1"/>
</dbReference>
<comment type="similarity">
    <text evidence="1">In the C-terminal section; belongs to the transposase 35 family.</text>
</comment>
<dbReference type="Proteomes" id="UP001597145">
    <property type="component" value="Unassembled WGS sequence"/>
</dbReference>
<keyword evidence="3" id="KW-0238">DNA-binding</keyword>
<evidence type="ECO:0000256" key="3">
    <source>
        <dbReference type="ARBA" id="ARBA00023125"/>
    </source>
</evidence>
<keyword evidence="8" id="KW-0540">Nuclease</keyword>
<gene>
    <name evidence="8" type="ORF">ACFSCY_13945</name>
</gene>
<evidence type="ECO:0000313" key="9">
    <source>
        <dbReference type="Proteomes" id="UP001597145"/>
    </source>
</evidence>
<evidence type="ECO:0000259" key="7">
    <source>
        <dbReference type="Pfam" id="PF07282"/>
    </source>
</evidence>
<keyword evidence="4" id="KW-0233">DNA recombination</keyword>
<evidence type="ECO:0000256" key="1">
    <source>
        <dbReference type="ARBA" id="ARBA00008761"/>
    </source>
</evidence>
<accession>A0ABW4FK99</accession>
<dbReference type="NCBIfam" id="NF040570">
    <property type="entry name" value="guided_TnpB"/>
    <property type="match status" value="1"/>
</dbReference>
<dbReference type="InterPro" id="IPR010095">
    <property type="entry name" value="Cas12f1-like_TNB"/>
</dbReference>
<sequence length="323" mass="35568">MVLQQALADANSAYRNFFASMSGKRAGRRVGAPRFRSRKDSRQAIRFTRAARFRVTDAGRLRLPGIGDVAVRWSRELPGDASSVTVTVDATGRYHASFVVEVADQPLPVVEREVGIDLGLESFAVLSDGRKIANPRFARKAARKFRRAQRALARKEKGSANRRKAVRWVARQHARVADIRRDWLHKASTTIIRDNQAVYVEDLAVSGLARTRLARSVHDAGWSTFVAMLEYKSARHGRTFGKVDRWFPSTRACSTCGAIGDKKALHVRTWTCPCGAVHDRDHNAAINILAAGRADRSTPVETTSDLGLPGQSSLKQEPAGSAA</sequence>
<evidence type="ECO:0000256" key="4">
    <source>
        <dbReference type="ARBA" id="ARBA00023172"/>
    </source>
</evidence>
<feature type="domain" description="Probable transposase IS891/IS1136/IS1341" evidence="6">
    <location>
        <begin position="97"/>
        <end position="210"/>
    </location>
</feature>
<keyword evidence="8" id="KW-0378">Hydrolase</keyword>
<keyword evidence="8" id="KW-0255">Endonuclease</keyword>
<keyword evidence="9" id="KW-1185">Reference proteome</keyword>
<evidence type="ECO:0000313" key="8">
    <source>
        <dbReference type="EMBL" id="MFD1530547.1"/>
    </source>
</evidence>
<feature type="domain" description="Cas12f1-like TNB" evidence="7">
    <location>
        <begin position="222"/>
        <end position="288"/>
    </location>
</feature>
<dbReference type="RefSeq" id="WP_343987932.1">
    <property type="nucleotide sequence ID" value="NZ_BAAAJG010000029.1"/>
</dbReference>